<feature type="transmembrane region" description="Helical" evidence="8">
    <location>
        <begin position="573"/>
        <end position="593"/>
    </location>
</feature>
<dbReference type="Proteomes" id="UP001516472">
    <property type="component" value="Unassembled WGS sequence"/>
</dbReference>
<feature type="transmembrane region" description="Helical" evidence="8">
    <location>
        <begin position="93"/>
        <end position="113"/>
    </location>
</feature>
<comment type="caution">
    <text evidence="10">The sequence shown here is derived from an EMBL/GenBank/DDBJ whole genome shotgun (WGS) entry which is preliminary data.</text>
</comment>
<feature type="transmembrane region" description="Helical" evidence="8">
    <location>
        <begin position="32"/>
        <end position="52"/>
    </location>
</feature>
<feature type="transmembrane region" description="Helical" evidence="8">
    <location>
        <begin position="221"/>
        <end position="240"/>
    </location>
</feature>
<dbReference type="InterPro" id="IPR003706">
    <property type="entry name" value="CstA_N"/>
</dbReference>
<dbReference type="RefSeq" id="WP_193430489.1">
    <property type="nucleotide sequence ID" value="NZ_CBCSIP010000210.1"/>
</dbReference>
<evidence type="ECO:0000313" key="10">
    <source>
        <dbReference type="EMBL" id="MBE4753345.1"/>
    </source>
</evidence>
<feature type="transmembrane region" description="Helical" evidence="8">
    <location>
        <begin position="510"/>
        <end position="529"/>
    </location>
</feature>
<feature type="transmembrane region" description="Helical" evidence="8">
    <location>
        <begin position="322"/>
        <end position="341"/>
    </location>
</feature>
<evidence type="ECO:0000259" key="9">
    <source>
        <dbReference type="Pfam" id="PF02554"/>
    </source>
</evidence>
<evidence type="ECO:0000256" key="8">
    <source>
        <dbReference type="SAM" id="Phobius"/>
    </source>
</evidence>
<feature type="transmembrane region" description="Helical" evidence="8">
    <location>
        <begin position="189"/>
        <end position="209"/>
    </location>
</feature>
<keyword evidence="3" id="KW-0813">Transport</keyword>
<keyword evidence="7 8" id="KW-0472">Membrane</keyword>
<keyword evidence="4" id="KW-1003">Cell membrane</keyword>
<keyword evidence="6 8" id="KW-1133">Transmembrane helix</keyword>
<evidence type="ECO:0000256" key="1">
    <source>
        <dbReference type="ARBA" id="ARBA00004651"/>
    </source>
</evidence>
<accession>A0ABR9PZK7</accession>
<evidence type="ECO:0000256" key="4">
    <source>
        <dbReference type="ARBA" id="ARBA00022475"/>
    </source>
</evidence>
<feature type="transmembrane region" description="Helical" evidence="8">
    <location>
        <begin position="255"/>
        <end position="277"/>
    </location>
</feature>
<name>A0ABR9PZK7_9BACT</name>
<proteinExistence type="inferred from homology"/>
<gene>
    <name evidence="10" type="ORF">G4177_34855</name>
</gene>
<keyword evidence="5 8" id="KW-0812">Transmembrane</keyword>
<organism evidence="10 11">
    <name type="scientific">Corallococcus soli</name>
    <dbReference type="NCBI Taxonomy" id="2710757"/>
    <lineage>
        <taxon>Bacteria</taxon>
        <taxon>Pseudomonadati</taxon>
        <taxon>Myxococcota</taxon>
        <taxon>Myxococcia</taxon>
        <taxon>Myxococcales</taxon>
        <taxon>Cystobacterineae</taxon>
        <taxon>Myxococcaceae</taxon>
        <taxon>Corallococcus</taxon>
    </lineage>
</organism>
<feature type="transmembrane region" description="Helical" evidence="8">
    <location>
        <begin position="119"/>
        <end position="140"/>
    </location>
</feature>
<dbReference type="EMBL" id="JAAIYO010000017">
    <property type="protein sequence ID" value="MBE4753345.1"/>
    <property type="molecule type" value="Genomic_DNA"/>
</dbReference>
<feature type="transmembrane region" description="Helical" evidence="8">
    <location>
        <begin position="541"/>
        <end position="566"/>
    </location>
</feature>
<dbReference type="Pfam" id="PF02554">
    <property type="entry name" value="CstA"/>
    <property type="match status" value="1"/>
</dbReference>
<feature type="transmembrane region" description="Helical" evidence="8">
    <location>
        <begin position="466"/>
        <end position="489"/>
    </location>
</feature>
<reference evidence="10 11" key="1">
    <citation type="submission" date="2020-02" db="EMBL/GenBank/DDBJ databases">
        <authorList>
            <person name="Babadi Z.K."/>
            <person name="Risdian C."/>
            <person name="Ebrahimipour G.H."/>
            <person name="Wink J."/>
        </authorList>
    </citation>
    <scope>NUCLEOTIDE SEQUENCE [LARGE SCALE GENOMIC DNA]</scope>
    <source>
        <strain evidence="10 11">ZKHCc1 1396</strain>
    </source>
</reference>
<evidence type="ECO:0000256" key="2">
    <source>
        <dbReference type="ARBA" id="ARBA00007755"/>
    </source>
</evidence>
<comment type="similarity">
    <text evidence="2">Belongs to the peptide transporter carbon starvation (CstA) (TC 2.A.114) family.</text>
</comment>
<evidence type="ECO:0000256" key="5">
    <source>
        <dbReference type="ARBA" id="ARBA00022692"/>
    </source>
</evidence>
<dbReference type="PANTHER" id="PTHR30252">
    <property type="entry name" value="INNER MEMBRANE PEPTIDE TRANSPORTER"/>
    <property type="match status" value="1"/>
</dbReference>
<protein>
    <submittedName>
        <fullName evidence="10">Carbon starvation protein A</fullName>
    </submittedName>
</protein>
<evidence type="ECO:0000256" key="6">
    <source>
        <dbReference type="ARBA" id="ARBA00022989"/>
    </source>
</evidence>
<feature type="transmembrane region" description="Helical" evidence="8">
    <location>
        <begin position="161"/>
        <end position="183"/>
    </location>
</feature>
<feature type="domain" description="CstA N-terminal" evidence="9">
    <location>
        <begin position="33"/>
        <end position="591"/>
    </location>
</feature>
<feature type="transmembrane region" description="Helical" evidence="8">
    <location>
        <begin position="284"/>
        <end position="302"/>
    </location>
</feature>
<dbReference type="PANTHER" id="PTHR30252:SF3">
    <property type="entry name" value="PYRUVATE_PROTON SYMPORTER BTST"/>
    <property type="match status" value="1"/>
</dbReference>
<keyword evidence="11" id="KW-1185">Reference proteome</keyword>
<feature type="transmembrane region" description="Helical" evidence="8">
    <location>
        <begin position="642"/>
        <end position="664"/>
    </location>
</feature>
<evidence type="ECO:0000313" key="11">
    <source>
        <dbReference type="Proteomes" id="UP001516472"/>
    </source>
</evidence>
<feature type="transmembrane region" description="Helical" evidence="8">
    <location>
        <begin position="362"/>
        <end position="385"/>
    </location>
</feature>
<dbReference type="InterPro" id="IPR051605">
    <property type="entry name" value="CstA"/>
</dbReference>
<comment type="subcellular location">
    <subcellularLocation>
        <location evidence="1">Cell membrane</location>
        <topology evidence="1">Multi-pass membrane protein</topology>
    </subcellularLocation>
</comment>
<feature type="transmembrane region" description="Helical" evidence="8">
    <location>
        <begin position="7"/>
        <end position="26"/>
    </location>
</feature>
<evidence type="ECO:0000256" key="7">
    <source>
        <dbReference type="ARBA" id="ARBA00023136"/>
    </source>
</evidence>
<sequence>MGGIARKLGWGLVAVAGAFSLGVVALHRGESINAIWLVVASVAVFMLGYRFYGRFIAEKALRLDPTRATPAERRNDGLDYVPTDKWVVFGHHFAAIAGAGPLVGPVLAAQMGYLPGTLWILVGVVVAGAVQDFMTLFLSVRRDGKSLGDMVRMELGPAAGVTAMVGVLMIMMIILAVLALVVVKALTHSPWGTFTVAMTIPIAVLMGLYLRYVRPGKVLEVSIVGFVLLMLSIFLGGLVSESATWAPWFTFDSKALAWMLIGYGFCAAVLPVWLLLAPRDYLSTFLKIGTVLLLAVGIALAAPELRMPAVTKFVDGSGPVFSGSLFPFLFITIACGAVSGWHSLIASGTTPKMLANEGDARMVGYGAMLMEAFVAIMALIAASVLDPGVYFAMNSPVALIGTTATQAAQTLSQWGFVITPDVLEQTARDIGETTILSRAGGAPTLAVGMAQILHGLVSGQGMMAFWYHYAILFEALFILTTVDAGTRVGRFMIQELAGLVYAPLKRTESWGANLLATAVCVGAWGYFLYQGVVDPLGGINTLWPLFGIANQMLAAVALTLGCVVLMKMKRERYVWVPGIPAAWLVLCTLTAGFQKVFGGDVRVSFVAHARAFSRAVDEGRVIAPAKSLEEMEQIIRNDYLDAGLTVFFMVVVVATLLFGVRAVLAARRSPEPTAQETPYVAAATGER</sequence>
<evidence type="ECO:0000256" key="3">
    <source>
        <dbReference type="ARBA" id="ARBA00022448"/>
    </source>
</evidence>